<comment type="similarity">
    <text evidence="3">Belongs to the HARBI1 family.</text>
</comment>
<dbReference type="EMBL" id="JAZDWU010000007">
    <property type="protein sequence ID" value="KAK9997235.1"/>
    <property type="molecule type" value="Genomic_DNA"/>
</dbReference>
<organism evidence="9 10">
    <name type="scientific">Lithocarpus litseifolius</name>
    <dbReference type="NCBI Taxonomy" id="425828"/>
    <lineage>
        <taxon>Eukaryota</taxon>
        <taxon>Viridiplantae</taxon>
        <taxon>Streptophyta</taxon>
        <taxon>Embryophyta</taxon>
        <taxon>Tracheophyta</taxon>
        <taxon>Spermatophyta</taxon>
        <taxon>Magnoliopsida</taxon>
        <taxon>eudicotyledons</taxon>
        <taxon>Gunneridae</taxon>
        <taxon>Pentapetalae</taxon>
        <taxon>rosids</taxon>
        <taxon>fabids</taxon>
        <taxon>Fagales</taxon>
        <taxon>Fagaceae</taxon>
        <taxon>Lithocarpus</taxon>
    </lineage>
</organism>
<evidence type="ECO:0000256" key="3">
    <source>
        <dbReference type="ARBA" id="ARBA00006958"/>
    </source>
</evidence>
<keyword evidence="10" id="KW-1185">Reference proteome</keyword>
<comment type="cofactor">
    <cofactor evidence="1">
        <name>a divalent metal cation</name>
        <dbReference type="ChEBI" id="CHEBI:60240"/>
    </cofactor>
</comment>
<feature type="domain" description="DDE Tnp4" evidence="8">
    <location>
        <begin position="18"/>
        <end position="103"/>
    </location>
</feature>
<dbReference type="GO" id="GO:0005634">
    <property type="term" value="C:nucleus"/>
    <property type="evidence" value="ECO:0007669"/>
    <property type="project" value="UniProtKB-SubCell"/>
</dbReference>
<keyword evidence="4" id="KW-0540">Nuclease</keyword>
<comment type="subcellular location">
    <subcellularLocation>
        <location evidence="2">Nucleus</location>
    </subcellularLocation>
</comment>
<evidence type="ECO:0000256" key="5">
    <source>
        <dbReference type="ARBA" id="ARBA00022723"/>
    </source>
</evidence>
<dbReference type="Proteomes" id="UP001459277">
    <property type="component" value="Unassembled WGS sequence"/>
</dbReference>
<keyword evidence="7" id="KW-0539">Nucleus</keyword>
<keyword evidence="6" id="KW-0378">Hydrolase</keyword>
<gene>
    <name evidence="9" type="ORF">SO802_021921</name>
</gene>
<comment type="caution">
    <text evidence="9">The sequence shown here is derived from an EMBL/GenBank/DDBJ whole genome shotgun (WGS) entry which is preliminary data.</text>
</comment>
<dbReference type="PANTHER" id="PTHR22930:SF285">
    <property type="entry name" value="PROTEIN ALP1-LIKE"/>
    <property type="match status" value="1"/>
</dbReference>
<dbReference type="InterPro" id="IPR027806">
    <property type="entry name" value="HARBI1_dom"/>
</dbReference>
<dbReference type="InterPro" id="IPR045249">
    <property type="entry name" value="HARBI1-like"/>
</dbReference>
<evidence type="ECO:0000256" key="4">
    <source>
        <dbReference type="ARBA" id="ARBA00022722"/>
    </source>
</evidence>
<proteinExistence type="inferred from homology"/>
<name>A0AAW2CGD1_9ROSI</name>
<evidence type="ECO:0000256" key="1">
    <source>
        <dbReference type="ARBA" id="ARBA00001968"/>
    </source>
</evidence>
<protein>
    <recommendedName>
        <fullName evidence="8">DDE Tnp4 domain-containing protein</fullName>
    </recommendedName>
</protein>
<evidence type="ECO:0000313" key="9">
    <source>
        <dbReference type="EMBL" id="KAK9997235.1"/>
    </source>
</evidence>
<dbReference type="Pfam" id="PF13359">
    <property type="entry name" value="DDE_Tnp_4"/>
    <property type="match status" value="1"/>
</dbReference>
<accession>A0AAW2CGD1</accession>
<dbReference type="AlphaFoldDB" id="A0AAW2CGD1"/>
<evidence type="ECO:0000256" key="7">
    <source>
        <dbReference type="ARBA" id="ARBA00023242"/>
    </source>
</evidence>
<evidence type="ECO:0000313" key="10">
    <source>
        <dbReference type="Proteomes" id="UP001459277"/>
    </source>
</evidence>
<dbReference type="GO" id="GO:0016787">
    <property type="term" value="F:hydrolase activity"/>
    <property type="evidence" value="ECO:0007669"/>
    <property type="project" value="UniProtKB-KW"/>
</dbReference>
<evidence type="ECO:0000256" key="2">
    <source>
        <dbReference type="ARBA" id="ARBA00004123"/>
    </source>
</evidence>
<evidence type="ECO:0000256" key="6">
    <source>
        <dbReference type="ARBA" id="ARBA00022801"/>
    </source>
</evidence>
<reference evidence="9 10" key="1">
    <citation type="submission" date="2024-01" db="EMBL/GenBank/DDBJ databases">
        <title>A telomere-to-telomere, gap-free genome of sweet tea (Lithocarpus litseifolius).</title>
        <authorList>
            <person name="Zhou J."/>
        </authorList>
    </citation>
    <scope>NUCLEOTIDE SEQUENCE [LARGE SCALE GENOMIC DNA]</scope>
    <source>
        <strain evidence="9">Zhou-2022a</strain>
        <tissue evidence="9">Leaf</tissue>
    </source>
</reference>
<evidence type="ECO:0000259" key="8">
    <source>
        <dbReference type="Pfam" id="PF13359"/>
    </source>
</evidence>
<keyword evidence="5" id="KW-0479">Metal-binding</keyword>
<dbReference type="GO" id="GO:0046872">
    <property type="term" value="F:metal ion binding"/>
    <property type="evidence" value="ECO:0007669"/>
    <property type="project" value="UniProtKB-KW"/>
</dbReference>
<dbReference type="PANTHER" id="PTHR22930">
    <property type="match status" value="1"/>
</dbReference>
<sequence length="174" mass="19162">MTSQLICMFCQQKCVGAIDGTHISAHAPGCKSTAYQDRSSDISQNVMCACNFDMRFMYVHTGWEGSAHDSWVMQEAIGNSGFQFPWLPRGSYYLVDSEYAIGFAFLPPHNHADEMFHAWEGQDLEPGDASTLGGARVGGGGNEEAFSPQAQQAMSRFRNEITAAMWAEYTGNHS</sequence>
<dbReference type="GO" id="GO:0004518">
    <property type="term" value="F:nuclease activity"/>
    <property type="evidence" value="ECO:0007669"/>
    <property type="project" value="UniProtKB-KW"/>
</dbReference>